<dbReference type="NCBIfam" id="TIGR01662">
    <property type="entry name" value="HAD-SF-IIIA"/>
    <property type="match status" value="1"/>
</dbReference>
<dbReference type="PANTHER" id="PTHR42891">
    <property type="entry name" value="D-GLYCERO-BETA-D-MANNO-HEPTOSE-1,7-BISPHOSPHATE 7-PHOSPHATASE"/>
    <property type="match status" value="1"/>
</dbReference>
<keyword evidence="4 7" id="KW-0378">Hydrolase</keyword>
<dbReference type="InterPro" id="IPR006549">
    <property type="entry name" value="HAD-SF_hydro_IIIA"/>
</dbReference>
<dbReference type="Proteomes" id="UP001321520">
    <property type="component" value="Chromosome"/>
</dbReference>
<dbReference type="GO" id="GO:0034200">
    <property type="term" value="F:D-glycero-beta-D-manno-heptose 1,7-bisphosphate 7-phosphatase activity"/>
    <property type="evidence" value="ECO:0007669"/>
    <property type="project" value="UniProtKB-EC"/>
</dbReference>
<evidence type="ECO:0000256" key="3">
    <source>
        <dbReference type="ARBA" id="ARBA00022723"/>
    </source>
</evidence>
<protein>
    <recommendedName>
        <fullName evidence="6 7">D,D-heptose 1,7-bisphosphate phosphatase</fullName>
        <ecNumber evidence="7">3.1.3.-</ecNumber>
    </recommendedName>
</protein>
<name>A0ABY9EA49_9GAMM</name>
<sequence>MPMIILGRDGVINEAPDTCVRSADEWQPLPGSIEALAALSRAGYQLVIATNQSGLTLGRFDLDDLEAIHTRLRALVEDAGGEIAAIFYCPHGPEDHCRCRKPKPGLLEAIEAEFDTSLHGCYLLGDKLEDLQLALAKGCKPVLLKSGEGERTLKKIMAHSNPDLENTVLFADLAQFAQFLLGGCVEDANRFPAAP</sequence>
<dbReference type="InterPro" id="IPR004446">
    <property type="entry name" value="Heptose_bisP_phosphatase"/>
</dbReference>
<keyword evidence="3" id="KW-0479">Metal-binding</keyword>
<dbReference type="NCBIfam" id="TIGR01656">
    <property type="entry name" value="Histidinol-ppas"/>
    <property type="match status" value="1"/>
</dbReference>
<keyword evidence="2 7" id="KW-0963">Cytoplasm</keyword>
<evidence type="ECO:0000313" key="8">
    <source>
        <dbReference type="EMBL" id="WKD49903.1"/>
    </source>
</evidence>
<dbReference type="EC" id="3.1.3.-" evidence="7"/>
<proteinExistence type="inferred from homology"/>
<dbReference type="PANTHER" id="PTHR42891:SF1">
    <property type="entry name" value="D-GLYCERO-BETA-D-MANNO-HEPTOSE-1,7-BISPHOSPHATE 7-PHOSPHATASE"/>
    <property type="match status" value="1"/>
</dbReference>
<accession>A0ABY9EA49</accession>
<evidence type="ECO:0000256" key="2">
    <source>
        <dbReference type="ARBA" id="ARBA00022490"/>
    </source>
</evidence>
<evidence type="ECO:0000256" key="6">
    <source>
        <dbReference type="ARBA" id="ARBA00031828"/>
    </source>
</evidence>
<dbReference type="Pfam" id="PF13242">
    <property type="entry name" value="Hydrolase_like"/>
    <property type="match status" value="1"/>
</dbReference>
<dbReference type="InterPro" id="IPR036412">
    <property type="entry name" value="HAD-like_sf"/>
</dbReference>
<dbReference type="EMBL" id="CP098023">
    <property type="protein sequence ID" value="WKD49903.1"/>
    <property type="molecule type" value="Genomic_DNA"/>
</dbReference>
<dbReference type="RefSeq" id="WP_301415749.1">
    <property type="nucleotide sequence ID" value="NZ_CP098023.1"/>
</dbReference>
<evidence type="ECO:0000256" key="7">
    <source>
        <dbReference type="PIRNR" id="PIRNR004682"/>
    </source>
</evidence>
<gene>
    <name evidence="8" type="primary">gmhB</name>
    <name evidence="8" type="ORF">M8T91_00290</name>
</gene>
<dbReference type="SUPFAM" id="SSF56784">
    <property type="entry name" value="HAD-like"/>
    <property type="match status" value="1"/>
</dbReference>
<evidence type="ECO:0000256" key="1">
    <source>
        <dbReference type="ARBA" id="ARBA00004496"/>
    </source>
</evidence>
<evidence type="ECO:0000256" key="5">
    <source>
        <dbReference type="ARBA" id="ARBA00023277"/>
    </source>
</evidence>
<evidence type="ECO:0000313" key="9">
    <source>
        <dbReference type="Proteomes" id="UP001321520"/>
    </source>
</evidence>
<dbReference type="InterPro" id="IPR023214">
    <property type="entry name" value="HAD_sf"/>
</dbReference>
<keyword evidence="5 7" id="KW-0119">Carbohydrate metabolism</keyword>
<organism evidence="8 9">
    <name type="scientific">Microbulbifer spongiae</name>
    <dbReference type="NCBI Taxonomy" id="2944933"/>
    <lineage>
        <taxon>Bacteria</taxon>
        <taxon>Pseudomonadati</taxon>
        <taxon>Pseudomonadota</taxon>
        <taxon>Gammaproteobacteria</taxon>
        <taxon>Cellvibrionales</taxon>
        <taxon>Microbulbiferaceae</taxon>
        <taxon>Microbulbifer</taxon>
    </lineage>
</organism>
<keyword evidence="9" id="KW-1185">Reference proteome</keyword>
<dbReference type="PIRSF" id="PIRSF004682">
    <property type="entry name" value="GmhB"/>
    <property type="match status" value="1"/>
</dbReference>
<comment type="subcellular location">
    <subcellularLocation>
        <location evidence="1 7">Cytoplasm</location>
    </subcellularLocation>
</comment>
<comment type="similarity">
    <text evidence="7">Belongs to the gmhB family.</text>
</comment>
<dbReference type="CDD" id="cd07503">
    <property type="entry name" value="HAD_HisB-N"/>
    <property type="match status" value="1"/>
</dbReference>
<dbReference type="InterPro" id="IPR006543">
    <property type="entry name" value="Histidinol-phos"/>
</dbReference>
<reference evidence="8 9" key="1">
    <citation type="submission" date="2022-05" db="EMBL/GenBank/DDBJ databases">
        <title>Microbulbifer sp. nov., isolated from sponge.</title>
        <authorList>
            <person name="Gao L."/>
        </authorList>
    </citation>
    <scope>NUCLEOTIDE SEQUENCE [LARGE SCALE GENOMIC DNA]</scope>
    <source>
        <strain evidence="8 9">MI-G</strain>
    </source>
</reference>
<dbReference type="NCBIfam" id="NF006506">
    <property type="entry name" value="PRK08942.1"/>
    <property type="match status" value="1"/>
</dbReference>
<dbReference type="Gene3D" id="3.40.50.1000">
    <property type="entry name" value="HAD superfamily/HAD-like"/>
    <property type="match status" value="1"/>
</dbReference>
<evidence type="ECO:0000256" key="4">
    <source>
        <dbReference type="ARBA" id="ARBA00022801"/>
    </source>
</evidence>